<evidence type="ECO:0000259" key="2">
    <source>
        <dbReference type="PROSITE" id="PS50106"/>
    </source>
</evidence>
<evidence type="ECO:0000313" key="4">
    <source>
        <dbReference type="Proteomes" id="UP001530400"/>
    </source>
</evidence>
<feature type="compositionally biased region" description="Basic and acidic residues" evidence="1">
    <location>
        <begin position="731"/>
        <end position="756"/>
    </location>
</feature>
<evidence type="ECO:0000256" key="1">
    <source>
        <dbReference type="SAM" id="MobiDB-lite"/>
    </source>
</evidence>
<feature type="compositionally biased region" description="Acidic residues" evidence="1">
    <location>
        <begin position="612"/>
        <end position="622"/>
    </location>
</feature>
<proteinExistence type="predicted"/>
<name>A0ABD3QF97_9STRA</name>
<feature type="region of interest" description="Disordered" evidence="1">
    <location>
        <begin position="422"/>
        <end position="446"/>
    </location>
</feature>
<dbReference type="AlphaFoldDB" id="A0ABD3QF97"/>
<feature type="region of interest" description="Disordered" evidence="1">
    <location>
        <begin position="307"/>
        <end position="332"/>
    </location>
</feature>
<feature type="compositionally biased region" description="Basic and acidic residues" evidence="1">
    <location>
        <begin position="422"/>
        <end position="434"/>
    </location>
</feature>
<dbReference type="Proteomes" id="UP001530400">
    <property type="component" value="Unassembled WGS sequence"/>
</dbReference>
<feature type="compositionally biased region" description="Polar residues" evidence="1">
    <location>
        <begin position="718"/>
        <end position="730"/>
    </location>
</feature>
<feature type="compositionally biased region" description="Acidic residues" evidence="1">
    <location>
        <begin position="101"/>
        <end position="110"/>
    </location>
</feature>
<sequence length="1039" mass="113960">MSMKLGTERTIHFHTTSSPDLGLTLTHTPTTLAMGISTGYVRITSINADGGMVTGDVRVNDVVVEAAGVNMRRPISEGMWKLTLGLMEVAPLPLEIVVAQEVEEEEEEEDKLTNQDTGMEEEKEQGYYQLTTPSKYNVVNDPVLSAKLYPLDTNISPDACPISPLPESPEETRNPFLDSNRFGPERTIVFRTESLGVKLHRSAKEGIVHILHVTSYQAPDSAQAPREGEINVGDAIMEVGGVNLRNQFIGRIEWADMVHFIRYVGRPLEMVVAKDDMFCVEDAGLNALEEEKDAYEVVRESVVLDEKKCGSEHNTEQPSQEQQPSAEEKRDETSIAAIEANATTALRNLDEDFNEVMLDNICGAMPKVDNVCNAMTAGLCTSPGVDQTDEDVNELCSTPDEIVEATVVSPVLKVSPGNVKKDNSWIKNSDETKNDVSSPSRSPLTVFPRTHPLAEKDDMHTAVEAVSGDECIVAQEPVEEDVEVSKFPADPESPVGEGTVNDDNDDCLASPEVVNSPLGEAVSPERKSVAELKGLFSPIKVPQPPKSPKPVANEEKQEVYVASSDEKKSVEEVFDNPCNEMADIESDVEQTVSSATGQSVVEIPNNDRDVVDESVPETDNTVDFDAECLEVIPNEQEITENDGSAQLAELAVNLKLHDDDEQTSAQSNEVQMQAVDPTSANVINDSYAIELEPTPEKPFDETANSSLHEELVNEPASEFTSPSEKMVQQSDSRDDIEHQKHRDKPKKTELKAEESKNVVVCPKPEKKPPLPPATSLSTPAPATNTFNSVFVIDDTDSPFCGNIKFSSSPKDRVPASALFSQAFVVQRNGEDGISGPPVTDNIRWDATNSPLFVIKKGSSNIRKNQLEWSPYPQGERTPPERLFPDPLVAFDMSELDTSMNASDDGSLSDDPSYNPNDTIVYADEADAQANCCGFDNFCADNVMFQGLVSNCSTDPDAQRLAKEKANKVPSPRRKNLLSRLRKGGKKNKEKVSYGNLDDEMKESMKDIKKAHVQLRKQNLYGKSVEAASQYASMSDMIEI</sequence>
<dbReference type="CDD" id="cd00136">
    <property type="entry name" value="PDZ_canonical"/>
    <property type="match status" value="1"/>
</dbReference>
<gene>
    <name evidence="3" type="ORF">ACHAWO_007414</name>
</gene>
<feature type="region of interest" description="Disordered" evidence="1">
    <location>
        <begin position="586"/>
        <end position="622"/>
    </location>
</feature>
<evidence type="ECO:0000313" key="3">
    <source>
        <dbReference type="EMBL" id="KAL3799074.1"/>
    </source>
</evidence>
<organism evidence="3 4">
    <name type="scientific">Cyclotella atomus</name>
    <dbReference type="NCBI Taxonomy" id="382360"/>
    <lineage>
        <taxon>Eukaryota</taxon>
        <taxon>Sar</taxon>
        <taxon>Stramenopiles</taxon>
        <taxon>Ochrophyta</taxon>
        <taxon>Bacillariophyta</taxon>
        <taxon>Coscinodiscophyceae</taxon>
        <taxon>Thalassiosirophycidae</taxon>
        <taxon>Stephanodiscales</taxon>
        <taxon>Stephanodiscaceae</taxon>
        <taxon>Cyclotella</taxon>
    </lineage>
</organism>
<feature type="region of interest" description="Disordered" evidence="1">
    <location>
        <begin position="652"/>
        <end position="779"/>
    </location>
</feature>
<protein>
    <recommendedName>
        <fullName evidence="2">PDZ domain-containing protein</fullName>
    </recommendedName>
</protein>
<keyword evidence="4" id="KW-1185">Reference proteome</keyword>
<feature type="compositionally biased region" description="Low complexity" evidence="1">
    <location>
        <begin position="316"/>
        <end position="325"/>
    </location>
</feature>
<feature type="compositionally biased region" description="Polar residues" evidence="1">
    <location>
        <begin position="663"/>
        <end position="684"/>
    </location>
</feature>
<feature type="compositionally biased region" description="Polar residues" evidence="1">
    <location>
        <begin position="589"/>
        <end position="599"/>
    </location>
</feature>
<feature type="compositionally biased region" description="Basic and acidic residues" evidence="1">
    <location>
        <begin position="552"/>
        <end position="568"/>
    </location>
</feature>
<dbReference type="EMBL" id="JALLPJ020000196">
    <property type="protein sequence ID" value="KAL3799074.1"/>
    <property type="molecule type" value="Genomic_DNA"/>
</dbReference>
<comment type="caution">
    <text evidence="3">The sequence shown here is derived from an EMBL/GenBank/DDBJ whole genome shotgun (WGS) entry which is preliminary data.</text>
</comment>
<feature type="region of interest" description="Disordered" evidence="1">
    <location>
        <begin position="538"/>
        <end position="568"/>
    </location>
</feature>
<feature type="region of interest" description="Disordered" evidence="1">
    <location>
        <begin position="101"/>
        <end position="122"/>
    </location>
</feature>
<dbReference type="PROSITE" id="PS50106">
    <property type="entry name" value="PDZ"/>
    <property type="match status" value="1"/>
</dbReference>
<accession>A0ABD3QF97</accession>
<dbReference type="InterPro" id="IPR001478">
    <property type="entry name" value="PDZ"/>
</dbReference>
<reference evidence="3 4" key="1">
    <citation type="submission" date="2024-10" db="EMBL/GenBank/DDBJ databases">
        <title>Updated reference genomes for cyclostephanoid diatoms.</title>
        <authorList>
            <person name="Roberts W.R."/>
            <person name="Alverson A.J."/>
        </authorList>
    </citation>
    <scope>NUCLEOTIDE SEQUENCE [LARGE SCALE GENOMIC DNA]</scope>
    <source>
        <strain evidence="3 4">AJA010-31</strain>
    </source>
</reference>
<feature type="domain" description="PDZ" evidence="2">
    <location>
        <begin position="195"/>
        <end position="276"/>
    </location>
</feature>
<feature type="region of interest" description="Disordered" evidence="1">
    <location>
        <begin position="478"/>
        <end position="510"/>
    </location>
</feature>